<dbReference type="KEGG" id="mtai:Mtai_v1c27390"/>
<dbReference type="Proteomes" id="UP000266089">
    <property type="component" value="Unassembled WGS sequence"/>
</dbReference>
<organism evidence="1 2">
    <name type="scientific">Meiothermus taiwanensis</name>
    <dbReference type="NCBI Taxonomy" id="172827"/>
    <lineage>
        <taxon>Bacteria</taxon>
        <taxon>Thermotogati</taxon>
        <taxon>Deinococcota</taxon>
        <taxon>Deinococci</taxon>
        <taxon>Thermales</taxon>
        <taxon>Thermaceae</taxon>
        <taxon>Meiothermus</taxon>
    </lineage>
</organism>
<dbReference type="AlphaFoldDB" id="A0A399DXH5"/>
<sequence>MEVGRVGITVVGNKVFVLGPFEIVETLNNITGPLSDRVSRYGLIAWGMGVQAAGIALTLLTGVAGGDGAAGGRHGDGLPDADHGGGRRKRAGVAGAGRVPLLAGRRAEALERALAVRCELEAARWAYRQAEAGFRSLGHAYDLALVLSSLAQLPGEQAHAAEARRLLAALRSG</sequence>
<gene>
    <name evidence="1" type="ORF">Mcate_02590</name>
</gene>
<reference evidence="1 2" key="1">
    <citation type="submission" date="2018-08" db="EMBL/GenBank/DDBJ databases">
        <title>Meiothermus cateniformans JCM 15151 genome sequencing project.</title>
        <authorList>
            <person name="Da Costa M.S."/>
            <person name="Albuquerque L."/>
            <person name="Raposo P."/>
            <person name="Froufe H.J.C."/>
            <person name="Barroso C.S."/>
            <person name="Egas C."/>
        </authorList>
    </citation>
    <scope>NUCLEOTIDE SEQUENCE [LARGE SCALE GENOMIC DNA]</scope>
    <source>
        <strain evidence="1 2">JCM 15151</strain>
    </source>
</reference>
<evidence type="ECO:0000313" key="1">
    <source>
        <dbReference type="EMBL" id="RIH74700.1"/>
    </source>
</evidence>
<accession>A0A399DXH5</accession>
<dbReference type="EMBL" id="QWKX01000098">
    <property type="protein sequence ID" value="RIH74700.1"/>
    <property type="molecule type" value="Genomic_DNA"/>
</dbReference>
<comment type="caution">
    <text evidence="1">The sequence shown here is derived from an EMBL/GenBank/DDBJ whole genome shotgun (WGS) entry which is preliminary data.</text>
</comment>
<proteinExistence type="predicted"/>
<name>A0A399DXH5_9DEIN</name>
<evidence type="ECO:0000313" key="2">
    <source>
        <dbReference type="Proteomes" id="UP000266089"/>
    </source>
</evidence>
<protein>
    <submittedName>
        <fullName evidence="1">Uncharacterized protein</fullName>
    </submittedName>
</protein>